<comment type="caution">
    <text evidence="2">The sequence shown here is derived from an EMBL/GenBank/DDBJ whole genome shotgun (WGS) entry which is preliminary data.</text>
</comment>
<accession>A0A8X7V7E1</accession>
<organism evidence="2 3">
    <name type="scientific">Brassica carinata</name>
    <name type="common">Ethiopian mustard</name>
    <name type="synonym">Abyssinian cabbage</name>
    <dbReference type="NCBI Taxonomy" id="52824"/>
    <lineage>
        <taxon>Eukaryota</taxon>
        <taxon>Viridiplantae</taxon>
        <taxon>Streptophyta</taxon>
        <taxon>Embryophyta</taxon>
        <taxon>Tracheophyta</taxon>
        <taxon>Spermatophyta</taxon>
        <taxon>Magnoliopsida</taxon>
        <taxon>eudicotyledons</taxon>
        <taxon>Gunneridae</taxon>
        <taxon>Pentapetalae</taxon>
        <taxon>rosids</taxon>
        <taxon>malvids</taxon>
        <taxon>Brassicales</taxon>
        <taxon>Brassicaceae</taxon>
        <taxon>Brassiceae</taxon>
        <taxon>Brassica</taxon>
    </lineage>
</organism>
<dbReference type="EMBL" id="JAAMPC010000007">
    <property type="protein sequence ID" value="KAG2305144.1"/>
    <property type="molecule type" value="Genomic_DNA"/>
</dbReference>
<feature type="compositionally biased region" description="Pro residues" evidence="1">
    <location>
        <begin position="46"/>
        <end position="60"/>
    </location>
</feature>
<feature type="region of interest" description="Disordered" evidence="1">
    <location>
        <begin position="1"/>
        <end position="87"/>
    </location>
</feature>
<keyword evidence="3" id="KW-1185">Reference proteome</keyword>
<evidence type="ECO:0000313" key="2">
    <source>
        <dbReference type="EMBL" id="KAG2305144.1"/>
    </source>
</evidence>
<evidence type="ECO:0000313" key="3">
    <source>
        <dbReference type="Proteomes" id="UP000886595"/>
    </source>
</evidence>
<proteinExistence type="predicted"/>
<gene>
    <name evidence="2" type="ORF">Bca52824_033795</name>
</gene>
<evidence type="ECO:0000256" key="1">
    <source>
        <dbReference type="SAM" id="MobiDB-lite"/>
    </source>
</evidence>
<reference evidence="2 3" key="1">
    <citation type="submission" date="2020-02" db="EMBL/GenBank/DDBJ databases">
        <authorList>
            <person name="Ma Q."/>
            <person name="Huang Y."/>
            <person name="Song X."/>
            <person name="Pei D."/>
        </authorList>
    </citation>
    <scope>NUCLEOTIDE SEQUENCE [LARGE SCALE GENOMIC DNA]</scope>
    <source>
        <strain evidence="2">Sxm20200214</strain>
        <tissue evidence="2">Leaf</tissue>
    </source>
</reference>
<name>A0A8X7V7E1_BRACI</name>
<sequence length="171" mass="18755">MARRKHTPLHYSQTFGIKDPACGTSSSSGRFTAPKFVPESQSSGPSRPPPPPPPMIPPFVPLLAPQAAPDGSAPPPPAPAGGLHPDLEVPLDAPYAHYTVETLLAQPGLRSFRCLRPRSTTRDLQIQQMLRVRRERLNIPHPPVQTAEQEAADIERTNIRDIFQDDDNILP</sequence>
<protein>
    <submittedName>
        <fullName evidence="2">Uncharacterized protein</fullName>
    </submittedName>
</protein>
<dbReference type="OrthoDB" id="10617208at2759"/>
<dbReference type="AlphaFoldDB" id="A0A8X7V7E1"/>
<dbReference type="Proteomes" id="UP000886595">
    <property type="component" value="Unassembled WGS sequence"/>
</dbReference>